<dbReference type="InterPro" id="IPR051313">
    <property type="entry name" value="Bact_iron-sidero_bind"/>
</dbReference>
<comment type="subcellular location">
    <subcellularLocation>
        <location evidence="1">Cell envelope</location>
    </subcellularLocation>
</comment>
<keyword evidence="3" id="KW-0813">Transport</keyword>
<proteinExistence type="inferred from homology"/>
<protein>
    <submittedName>
        <fullName evidence="8">Putative ABC transporter solute-binding protein YclQ</fullName>
    </submittedName>
</protein>
<dbReference type="Proteomes" id="UP000193862">
    <property type="component" value="Unassembled WGS sequence"/>
</dbReference>
<evidence type="ECO:0000259" key="7">
    <source>
        <dbReference type="PROSITE" id="PS50983"/>
    </source>
</evidence>
<dbReference type="PANTHER" id="PTHR30532:SF28">
    <property type="entry name" value="PETROBACTIN-BINDING PROTEIN YCLQ"/>
    <property type="match status" value="1"/>
</dbReference>
<dbReference type="PANTHER" id="PTHR30532">
    <property type="entry name" value="IRON III DICITRATE-BINDING PERIPLASMIC PROTEIN"/>
    <property type="match status" value="1"/>
</dbReference>
<feature type="domain" description="Fe/B12 periplasmic-binding" evidence="7">
    <location>
        <begin position="50"/>
        <end position="309"/>
    </location>
</feature>
<dbReference type="AlphaFoldDB" id="A0A1Y5TCX0"/>
<feature type="signal peptide" evidence="6">
    <location>
        <begin position="1"/>
        <end position="30"/>
    </location>
</feature>
<keyword evidence="4" id="KW-0410">Iron transport</keyword>
<evidence type="ECO:0000256" key="1">
    <source>
        <dbReference type="ARBA" id="ARBA00004196"/>
    </source>
</evidence>
<keyword evidence="9" id="KW-1185">Reference proteome</keyword>
<dbReference type="SUPFAM" id="SSF53807">
    <property type="entry name" value="Helical backbone' metal receptor"/>
    <property type="match status" value="1"/>
</dbReference>
<evidence type="ECO:0000256" key="4">
    <source>
        <dbReference type="ARBA" id="ARBA00022496"/>
    </source>
</evidence>
<evidence type="ECO:0000256" key="3">
    <source>
        <dbReference type="ARBA" id="ARBA00022448"/>
    </source>
</evidence>
<dbReference type="PROSITE" id="PS50983">
    <property type="entry name" value="FE_B12_PBP"/>
    <property type="match status" value="1"/>
</dbReference>
<reference evidence="8 9" key="1">
    <citation type="submission" date="2017-03" db="EMBL/GenBank/DDBJ databases">
        <authorList>
            <person name="Afonso C.L."/>
            <person name="Miller P.J."/>
            <person name="Scott M.A."/>
            <person name="Spackman E."/>
            <person name="Goraichik I."/>
            <person name="Dimitrov K.M."/>
            <person name="Suarez D.L."/>
            <person name="Swayne D.E."/>
        </authorList>
    </citation>
    <scope>NUCLEOTIDE SEQUENCE [LARGE SCALE GENOMIC DNA]</scope>
    <source>
        <strain evidence="8 9">CECT 8620</strain>
    </source>
</reference>
<sequence length="309" mass="32200">MPQMRNITPRKFLPLLALACFGAASLPALAQEVTIETATGAQTITPAPQTVVVFDVNAIDTLDALDVTIAGIPDFSLPLLADVTASVPVMGTLFEPDFEKLAMAQPDLIIAGGRSSLKAEALAQVAPTIDMTIDPTDQIAQIHARLTAYGEIFEKQDAAAQLGAELDAKIAQAAEAAQGKGNGLIILTNGGNVSAYGATSRFGWIHQALNLPEAVEGIGEATHGEAVSFEFIAQTDPDWLFVIDRGAAIGQSGEAAKATLDNALVTGTKAWKEGHVVYLNSGNIYLDTGGIQSVTSTLDDLIAAFSPES</sequence>
<dbReference type="EMBL" id="FWFS01000010">
    <property type="protein sequence ID" value="SLN60866.1"/>
    <property type="molecule type" value="Genomic_DNA"/>
</dbReference>
<comment type="similarity">
    <text evidence="2">Belongs to the bacterial solute-binding protein 8 family.</text>
</comment>
<evidence type="ECO:0000313" key="9">
    <source>
        <dbReference type="Proteomes" id="UP000193862"/>
    </source>
</evidence>
<dbReference type="GO" id="GO:0030288">
    <property type="term" value="C:outer membrane-bounded periplasmic space"/>
    <property type="evidence" value="ECO:0007669"/>
    <property type="project" value="TreeGrafter"/>
</dbReference>
<dbReference type="GO" id="GO:1901678">
    <property type="term" value="P:iron coordination entity transport"/>
    <property type="evidence" value="ECO:0007669"/>
    <property type="project" value="UniProtKB-ARBA"/>
</dbReference>
<keyword evidence="5 6" id="KW-0732">Signal</keyword>
<dbReference type="InterPro" id="IPR002491">
    <property type="entry name" value="ABC_transptr_periplasmic_BD"/>
</dbReference>
<keyword evidence="4" id="KW-0408">Iron</keyword>
<dbReference type="Gene3D" id="3.40.50.1980">
    <property type="entry name" value="Nitrogenase molybdenum iron protein domain"/>
    <property type="match status" value="2"/>
</dbReference>
<dbReference type="InterPro" id="IPR033870">
    <property type="entry name" value="FatB"/>
</dbReference>
<feature type="chain" id="PRO_5012576856" evidence="6">
    <location>
        <begin position="31"/>
        <end position="309"/>
    </location>
</feature>
<evidence type="ECO:0000256" key="5">
    <source>
        <dbReference type="ARBA" id="ARBA00022729"/>
    </source>
</evidence>
<gene>
    <name evidence="8" type="primary">yclQ</name>
    <name evidence="8" type="ORF">AQS8620_02759</name>
</gene>
<accession>A0A1Y5TCX0</accession>
<evidence type="ECO:0000313" key="8">
    <source>
        <dbReference type="EMBL" id="SLN60866.1"/>
    </source>
</evidence>
<organism evidence="8 9">
    <name type="scientific">Aquimixticola soesokkakensis</name>
    <dbReference type="NCBI Taxonomy" id="1519096"/>
    <lineage>
        <taxon>Bacteria</taxon>
        <taxon>Pseudomonadati</taxon>
        <taxon>Pseudomonadota</taxon>
        <taxon>Alphaproteobacteria</taxon>
        <taxon>Rhodobacterales</taxon>
        <taxon>Paracoccaceae</taxon>
        <taxon>Aquimixticola</taxon>
    </lineage>
</organism>
<dbReference type="CDD" id="cd01140">
    <property type="entry name" value="FatB"/>
    <property type="match status" value="1"/>
</dbReference>
<evidence type="ECO:0000256" key="2">
    <source>
        <dbReference type="ARBA" id="ARBA00008814"/>
    </source>
</evidence>
<keyword evidence="4" id="KW-0406">Ion transport</keyword>
<dbReference type="Pfam" id="PF01497">
    <property type="entry name" value="Peripla_BP_2"/>
    <property type="match status" value="1"/>
</dbReference>
<name>A0A1Y5TCX0_9RHOB</name>
<evidence type="ECO:0000256" key="6">
    <source>
        <dbReference type="SAM" id="SignalP"/>
    </source>
</evidence>